<evidence type="ECO:0000256" key="1">
    <source>
        <dbReference type="SAM" id="MobiDB-lite"/>
    </source>
</evidence>
<feature type="domain" description="DUF4246" evidence="3">
    <location>
        <begin position="10"/>
        <end position="74"/>
    </location>
</feature>
<sequence length="590" mass="66625">MAQNLNFGKLPGFGIPVTWIPDTDMYPATLMSSGSGPPEQLPLLTLRELAMLGFMNRVFDSAITASWKGEVFQASIPPNAENSEGTSIDMTEKMLDWCIAELQSKAEAFQENGGLVSVFDGDVVKSDTAIPPDLQAALKAAVKPLEDVPEHLKDWHPGSDNVVLDLVNPSLFPLVYGRTKVLNEGVTTLDDCIQRCGEGMITGVFAICKSYISSFLGTTELNAGFYSNKFQWLPCEVEISASNPNSVRITSYINNLHPEKHLELYSVIEQVIARAIPLWNRSLYPSSSSKRIDYSRVEHDLDPKSLPDGVGPQREEGEDESDYQYRRRDWIEENRRVILPEPDTFEPFPYMKVPDKEDLTRVYGDKGLQVTVKLANIHLTPEKPEYKGGDWHAMEGLMNEHICATAVYYYDSENIANGQLAFRQQSSAEDAENVQYPHDGMETSNWLGDVFGGGDCNSTEQELGFVETRAGRMITFPNTLHRKLRPFSLKDRSKPGHLKILTLFLVDPIIRIISTAHVPCQRKDWWEDSVNKRSAIGSLPLELQDQIFQEVESDFPFDMEKAKELRLKLIKKRKKFNTDMFGKIIRIFDV</sequence>
<dbReference type="Pfam" id="PF14033">
    <property type="entry name" value="DUF4246"/>
    <property type="match status" value="1"/>
</dbReference>
<feature type="region of interest" description="Disordered" evidence="1">
    <location>
        <begin position="298"/>
        <end position="324"/>
    </location>
</feature>
<evidence type="ECO:0000259" key="2">
    <source>
        <dbReference type="Pfam" id="PF14033"/>
    </source>
</evidence>
<keyword evidence="5" id="KW-1185">Reference proteome</keyword>
<dbReference type="HOGENOM" id="CLU_012066_2_0_1"/>
<proteinExistence type="predicted"/>
<dbReference type="InterPro" id="IPR049192">
    <property type="entry name" value="DUF4246_C"/>
</dbReference>
<name>A0A0C9XKW8_9AGAR</name>
<dbReference type="InterPro" id="IPR025340">
    <property type="entry name" value="DUF4246"/>
</dbReference>
<organism evidence="4 5">
    <name type="scientific">Laccaria amethystina LaAM-08-1</name>
    <dbReference type="NCBI Taxonomy" id="1095629"/>
    <lineage>
        <taxon>Eukaryota</taxon>
        <taxon>Fungi</taxon>
        <taxon>Dikarya</taxon>
        <taxon>Basidiomycota</taxon>
        <taxon>Agaricomycotina</taxon>
        <taxon>Agaricomycetes</taxon>
        <taxon>Agaricomycetidae</taxon>
        <taxon>Agaricales</taxon>
        <taxon>Agaricineae</taxon>
        <taxon>Hydnangiaceae</taxon>
        <taxon>Laccaria</taxon>
    </lineage>
</organism>
<evidence type="ECO:0000313" key="5">
    <source>
        <dbReference type="Proteomes" id="UP000054477"/>
    </source>
</evidence>
<reference evidence="5" key="2">
    <citation type="submission" date="2015-01" db="EMBL/GenBank/DDBJ databases">
        <title>Evolutionary Origins and Diversification of the Mycorrhizal Mutualists.</title>
        <authorList>
            <consortium name="DOE Joint Genome Institute"/>
            <consortium name="Mycorrhizal Genomics Consortium"/>
            <person name="Kohler A."/>
            <person name="Kuo A."/>
            <person name="Nagy L.G."/>
            <person name="Floudas D."/>
            <person name="Copeland A."/>
            <person name="Barry K.W."/>
            <person name="Cichocki N."/>
            <person name="Veneault-Fourrey C."/>
            <person name="LaButti K."/>
            <person name="Lindquist E.A."/>
            <person name="Lipzen A."/>
            <person name="Lundell T."/>
            <person name="Morin E."/>
            <person name="Murat C."/>
            <person name="Riley R."/>
            <person name="Ohm R."/>
            <person name="Sun H."/>
            <person name="Tunlid A."/>
            <person name="Henrissat B."/>
            <person name="Grigoriev I.V."/>
            <person name="Hibbett D.S."/>
            <person name="Martin F."/>
        </authorList>
    </citation>
    <scope>NUCLEOTIDE SEQUENCE [LARGE SCALE GENOMIC DNA]</scope>
    <source>
        <strain evidence="5">LaAM-08-1</strain>
    </source>
</reference>
<evidence type="ECO:0000313" key="4">
    <source>
        <dbReference type="EMBL" id="KIJ98231.1"/>
    </source>
</evidence>
<dbReference type="PANTHER" id="PTHR33119">
    <property type="entry name" value="IFI3P"/>
    <property type="match status" value="1"/>
</dbReference>
<dbReference type="STRING" id="1095629.A0A0C9XKW8"/>
<dbReference type="Pfam" id="PF21666">
    <property type="entry name" value="DUF4246_N"/>
    <property type="match status" value="1"/>
</dbReference>
<accession>A0A0C9XKW8</accession>
<feature type="domain" description="DUF4246" evidence="2">
    <location>
        <begin position="92"/>
        <end position="528"/>
    </location>
</feature>
<dbReference type="AlphaFoldDB" id="A0A0C9XKW8"/>
<dbReference type="Proteomes" id="UP000054477">
    <property type="component" value="Unassembled WGS sequence"/>
</dbReference>
<gene>
    <name evidence="4" type="ORF">K443DRAFT_9343</name>
</gene>
<evidence type="ECO:0000259" key="3">
    <source>
        <dbReference type="Pfam" id="PF21666"/>
    </source>
</evidence>
<dbReference type="OrthoDB" id="415532at2759"/>
<protein>
    <submittedName>
        <fullName evidence="4">Uncharacterized protein</fullName>
    </submittedName>
</protein>
<reference evidence="4 5" key="1">
    <citation type="submission" date="2014-04" db="EMBL/GenBank/DDBJ databases">
        <authorList>
            <consortium name="DOE Joint Genome Institute"/>
            <person name="Kuo A."/>
            <person name="Kohler A."/>
            <person name="Nagy L.G."/>
            <person name="Floudas D."/>
            <person name="Copeland A."/>
            <person name="Barry K.W."/>
            <person name="Cichocki N."/>
            <person name="Veneault-Fourrey C."/>
            <person name="LaButti K."/>
            <person name="Lindquist E.A."/>
            <person name="Lipzen A."/>
            <person name="Lundell T."/>
            <person name="Morin E."/>
            <person name="Murat C."/>
            <person name="Sun H."/>
            <person name="Tunlid A."/>
            <person name="Henrissat B."/>
            <person name="Grigoriev I.V."/>
            <person name="Hibbett D.S."/>
            <person name="Martin F."/>
            <person name="Nordberg H.P."/>
            <person name="Cantor M.N."/>
            <person name="Hua S.X."/>
        </authorList>
    </citation>
    <scope>NUCLEOTIDE SEQUENCE [LARGE SCALE GENOMIC DNA]</scope>
    <source>
        <strain evidence="4 5">LaAM-08-1</strain>
    </source>
</reference>
<dbReference type="PANTHER" id="PTHR33119:SF1">
    <property type="entry name" value="FE2OG DIOXYGENASE DOMAIN-CONTAINING PROTEIN"/>
    <property type="match status" value="1"/>
</dbReference>
<dbReference type="EMBL" id="KN838674">
    <property type="protein sequence ID" value="KIJ98231.1"/>
    <property type="molecule type" value="Genomic_DNA"/>
</dbReference>
<dbReference type="InterPro" id="IPR049207">
    <property type="entry name" value="DUF4246_N"/>
</dbReference>